<evidence type="ECO:0000313" key="2">
    <source>
        <dbReference type="EMBL" id="CAF0776246.1"/>
    </source>
</evidence>
<organism evidence="2 3">
    <name type="scientific">Rotaria sordida</name>
    <dbReference type="NCBI Taxonomy" id="392033"/>
    <lineage>
        <taxon>Eukaryota</taxon>
        <taxon>Metazoa</taxon>
        <taxon>Spiralia</taxon>
        <taxon>Gnathifera</taxon>
        <taxon>Rotifera</taxon>
        <taxon>Eurotatoria</taxon>
        <taxon>Bdelloidea</taxon>
        <taxon>Philodinida</taxon>
        <taxon>Philodinidae</taxon>
        <taxon>Rotaria</taxon>
    </lineage>
</organism>
<dbReference type="SMART" id="SM01023">
    <property type="entry name" value="BAF"/>
    <property type="match status" value="1"/>
</dbReference>
<feature type="region of interest" description="Disordered" evidence="1">
    <location>
        <begin position="399"/>
        <end position="428"/>
    </location>
</feature>
<evidence type="ECO:0000256" key="1">
    <source>
        <dbReference type="SAM" id="MobiDB-lite"/>
    </source>
</evidence>
<feature type="compositionally biased region" description="Polar residues" evidence="1">
    <location>
        <begin position="411"/>
        <end position="428"/>
    </location>
</feature>
<dbReference type="InterPro" id="IPR036617">
    <property type="entry name" value="BAF_sf"/>
</dbReference>
<dbReference type="Pfam" id="PF02961">
    <property type="entry name" value="SAM_BAF"/>
    <property type="match status" value="1"/>
</dbReference>
<dbReference type="AlphaFoldDB" id="A0A813R5Q0"/>
<accession>A0A813R5Q0</accession>
<dbReference type="OrthoDB" id="9997163at2759"/>
<dbReference type="InterPro" id="IPR004122">
    <property type="entry name" value="BAF_prot"/>
</dbReference>
<dbReference type="Gene3D" id="1.10.150.40">
    <property type="entry name" value="Barrier-to-autointegration factor, BAF"/>
    <property type="match status" value="1"/>
</dbReference>
<dbReference type="GO" id="GO:0003677">
    <property type="term" value="F:DNA binding"/>
    <property type="evidence" value="ECO:0007669"/>
    <property type="project" value="InterPro"/>
</dbReference>
<comment type="caution">
    <text evidence="2">The sequence shown here is derived from an EMBL/GenBank/DDBJ whole genome shotgun (WGS) entry which is preliminary data.</text>
</comment>
<protein>
    <submittedName>
        <fullName evidence="2">Uncharacterized protein</fullName>
    </submittedName>
</protein>
<dbReference type="Proteomes" id="UP000663882">
    <property type="component" value="Unassembled WGS sequence"/>
</dbReference>
<dbReference type="EMBL" id="CAJNOO010000058">
    <property type="protein sequence ID" value="CAF0776246.1"/>
    <property type="molecule type" value="Genomic_DNA"/>
</dbReference>
<evidence type="ECO:0000313" key="3">
    <source>
        <dbReference type="Proteomes" id="UP000663882"/>
    </source>
</evidence>
<gene>
    <name evidence="2" type="ORF">RFH988_LOCUS2641</name>
</gene>
<proteinExistence type="predicted"/>
<reference evidence="2" key="1">
    <citation type="submission" date="2021-02" db="EMBL/GenBank/DDBJ databases">
        <authorList>
            <person name="Nowell W R."/>
        </authorList>
    </citation>
    <scope>NUCLEOTIDE SEQUENCE</scope>
</reference>
<name>A0A813R5Q0_9BILA</name>
<dbReference type="SUPFAM" id="SSF47798">
    <property type="entry name" value="Barrier-to-autointegration factor, BAF"/>
    <property type="match status" value="1"/>
</dbReference>
<sequence>MFLDDKSIKYKKVNNHIDLLSSTLKGNVIKQAASKLLQHVTLNKNFYYLTQNINGNAFDDYHTSSNYIQQNKKEFQRTDKCNSWLSKFPTKSDTSLNQLPIFIKSSLYKHQSRDYLSPIDIYPQTKYSNISMNQSHYMPLQFHSNPIILSSNAIPNDINPQYEPFSQPLMVIHKKRLRRDYFLSTMQNCIQPPYSQNHFYAFDQINMLKLQRNLHTNNYEKDNNHPHHLRNYDSDLKRKYFEIYNDDKSQCHCSDIQYDQISLSKKQHLSSPIEQSSSKIIDHININKYHDELKNSFIFNEKFEKDLTKENQTLEQSNIIISHLEKILNLCGELRTLAKDVENHLNDKTISSNMINNKNPIDIPESDQTTTATIDIQQTINDINEKNASPPYQLNNDTLSIHSESNKSHPLMQTESFKTKSPSLTTSHTTLRKSEDICSCFLKSFFDKQNCDLNIDEQEYLNELTKAYLLGKQQILKEQQEENNKFQTLKNETLPGKQQESNDLSSLVFDTNNNNQSITSASPSSILFYNNFQKLDNPLSSIPNNSTISLVENDQQQQLSTPSGMISSKHEIFINEPIAMKTTNVLPGIGIKYAQQLAEYGFTTVRRLLGFYLMIKDDQHFVIWLNNKVGISIHSAWLCTNALRAWCEQKKIIFTAVISFFFSYLRDLFDDAIRALEKENFLVATNHTIRIVTLGKTNVGSEEEASLLDLSQRIEQAQTPDELRELIRHIYSWIDETKESIKQAEGKNIQALEDTLKQFQSYLETILDRVDKILDENLLNLNDDDDDDDDGFLFFRAFLCVNEVMYLFNLMKKKSNKNIRSIKV</sequence>